<reference evidence="2 3" key="1">
    <citation type="submission" date="2019-06" db="EMBL/GenBank/DDBJ databases">
        <title>Persicimonas caeni gen. nov., sp. nov., a predatory bacterium isolated from solar saltern.</title>
        <authorList>
            <person name="Wang S."/>
        </authorList>
    </citation>
    <scope>NUCLEOTIDE SEQUENCE [LARGE SCALE GENOMIC DNA]</scope>
    <source>
        <strain evidence="2 3">YN101</strain>
    </source>
</reference>
<organism evidence="2 3">
    <name type="scientific">Persicimonas caeni</name>
    <dbReference type="NCBI Taxonomy" id="2292766"/>
    <lineage>
        <taxon>Bacteria</taxon>
        <taxon>Deltaproteobacteria</taxon>
        <taxon>Bradymonadales</taxon>
        <taxon>Bradymonadaceae</taxon>
        <taxon>Persicimonas</taxon>
    </lineage>
</organism>
<name>A0A4Y6PT42_PERCE</name>
<keyword evidence="1" id="KW-0472">Membrane</keyword>
<dbReference type="Proteomes" id="UP000315995">
    <property type="component" value="Chromosome"/>
</dbReference>
<sequence length="114" mass="12090">MTQWEALALTLALEVPVALLIAWLCGLRDDLARVAAVAVAASLVTHPIAWYLAVSGLADWPFWQRAAVIEAAVVAAETVVYAKALKLRWPPALGVAFTANAVSFAGGLLLVRLL</sequence>
<feature type="transmembrane region" description="Helical" evidence="1">
    <location>
        <begin position="34"/>
        <end position="53"/>
    </location>
</feature>
<keyword evidence="1" id="KW-1133">Transmembrane helix</keyword>
<proteinExistence type="predicted"/>
<gene>
    <name evidence="2" type="ORF">FIV42_11905</name>
</gene>
<feature type="transmembrane region" description="Helical" evidence="1">
    <location>
        <begin position="92"/>
        <end position="111"/>
    </location>
</feature>
<protein>
    <submittedName>
        <fullName evidence="2">Uncharacterized protein</fullName>
    </submittedName>
</protein>
<evidence type="ECO:0000256" key="1">
    <source>
        <dbReference type="SAM" id="Phobius"/>
    </source>
</evidence>
<keyword evidence="1" id="KW-0812">Transmembrane</keyword>
<accession>A0A4Y6PT42</accession>
<evidence type="ECO:0000313" key="2">
    <source>
        <dbReference type="EMBL" id="QDG51420.1"/>
    </source>
</evidence>
<evidence type="ECO:0000313" key="3">
    <source>
        <dbReference type="Proteomes" id="UP000315995"/>
    </source>
</evidence>
<accession>A0A5B8Y4S7</accession>
<feature type="transmembrane region" description="Helical" evidence="1">
    <location>
        <begin position="6"/>
        <end position="27"/>
    </location>
</feature>
<dbReference type="EMBL" id="CP041186">
    <property type="protein sequence ID" value="QDG51420.1"/>
    <property type="molecule type" value="Genomic_DNA"/>
</dbReference>
<dbReference type="RefSeq" id="WP_141197903.1">
    <property type="nucleotide sequence ID" value="NZ_CP041186.1"/>
</dbReference>
<dbReference type="AlphaFoldDB" id="A0A4Y6PT42"/>
<keyword evidence="3" id="KW-1185">Reference proteome</keyword>